<organism evidence="2 3">
    <name type="scientific">Eumeta variegata</name>
    <name type="common">Bagworm moth</name>
    <name type="synonym">Eumeta japonica</name>
    <dbReference type="NCBI Taxonomy" id="151549"/>
    <lineage>
        <taxon>Eukaryota</taxon>
        <taxon>Metazoa</taxon>
        <taxon>Ecdysozoa</taxon>
        <taxon>Arthropoda</taxon>
        <taxon>Hexapoda</taxon>
        <taxon>Insecta</taxon>
        <taxon>Pterygota</taxon>
        <taxon>Neoptera</taxon>
        <taxon>Endopterygota</taxon>
        <taxon>Lepidoptera</taxon>
        <taxon>Glossata</taxon>
        <taxon>Ditrysia</taxon>
        <taxon>Tineoidea</taxon>
        <taxon>Psychidae</taxon>
        <taxon>Oiketicinae</taxon>
        <taxon>Eumeta</taxon>
    </lineage>
</organism>
<evidence type="ECO:0000256" key="1">
    <source>
        <dbReference type="SAM" id="MobiDB-lite"/>
    </source>
</evidence>
<dbReference type="Proteomes" id="UP000299102">
    <property type="component" value="Unassembled WGS sequence"/>
</dbReference>
<dbReference type="EMBL" id="BGZK01000317">
    <property type="protein sequence ID" value="GBP36357.1"/>
    <property type="molecule type" value="Genomic_DNA"/>
</dbReference>
<protein>
    <submittedName>
        <fullName evidence="2">Uncharacterized protein</fullName>
    </submittedName>
</protein>
<dbReference type="AlphaFoldDB" id="A0A4C1VDK9"/>
<evidence type="ECO:0000313" key="2">
    <source>
        <dbReference type="EMBL" id="GBP36357.1"/>
    </source>
</evidence>
<sequence>MCVPVTAAEPAPSRIRQRSHPRCGSDSAAAPALIQSFVTDCTRGWAVRFGPSTKTLIGACVLAPRTVLSMSYRTACGDLTHSHCHWGRCSGPSLKPLMYIRL</sequence>
<accession>A0A4C1VDK9</accession>
<comment type="caution">
    <text evidence="2">The sequence shown here is derived from an EMBL/GenBank/DDBJ whole genome shotgun (WGS) entry which is preliminary data.</text>
</comment>
<gene>
    <name evidence="2" type="ORF">EVAR_22489_1</name>
</gene>
<name>A0A4C1VDK9_EUMVA</name>
<keyword evidence="3" id="KW-1185">Reference proteome</keyword>
<evidence type="ECO:0000313" key="3">
    <source>
        <dbReference type="Proteomes" id="UP000299102"/>
    </source>
</evidence>
<proteinExistence type="predicted"/>
<feature type="region of interest" description="Disordered" evidence="1">
    <location>
        <begin position="1"/>
        <end position="24"/>
    </location>
</feature>
<reference evidence="2 3" key="1">
    <citation type="journal article" date="2019" name="Commun. Biol.">
        <title>The bagworm genome reveals a unique fibroin gene that provides high tensile strength.</title>
        <authorList>
            <person name="Kono N."/>
            <person name="Nakamura H."/>
            <person name="Ohtoshi R."/>
            <person name="Tomita M."/>
            <person name="Numata K."/>
            <person name="Arakawa K."/>
        </authorList>
    </citation>
    <scope>NUCLEOTIDE SEQUENCE [LARGE SCALE GENOMIC DNA]</scope>
</reference>